<organism evidence="2 3">
    <name type="scientific">Suillus plorans</name>
    <dbReference type="NCBI Taxonomy" id="116603"/>
    <lineage>
        <taxon>Eukaryota</taxon>
        <taxon>Fungi</taxon>
        <taxon>Dikarya</taxon>
        <taxon>Basidiomycota</taxon>
        <taxon>Agaricomycotina</taxon>
        <taxon>Agaricomycetes</taxon>
        <taxon>Agaricomycetidae</taxon>
        <taxon>Boletales</taxon>
        <taxon>Suillineae</taxon>
        <taxon>Suillaceae</taxon>
        <taxon>Suillus</taxon>
    </lineage>
</organism>
<dbReference type="GeneID" id="64594174"/>
<evidence type="ECO:0000313" key="3">
    <source>
        <dbReference type="Proteomes" id="UP000719766"/>
    </source>
</evidence>
<sequence>MLTVINGELKAGTALCASGHRSPVTVWRYCPPGTRLSLAMVSRCMSGGHICRGSRMSDFSPPCASHSQHLLGRLYWPAPWSRHPGPPNSRSLASVVAVIQDIIYLIVQAVGGASAAHAANMKTSASMATSVPHLKPHAKAAATETSDVQEEQIQLVPER</sequence>
<evidence type="ECO:0000256" key="1">
    <source>
        <dbReference type="SAM" id="MobiDB-lite"/>
    </source>
</evidence>
<name>A0A9P7DEW7_9AGAM</name>
<protein>
    <submittedName>
        <fullName evidence="2">Uncharacterized protein</fullName>
    </submittedName>
</protein>
<dbReference type="OrthoDB" id="10565603at2759"/>
<dbReference type="Proteomes" id="UP000719766">
    <property type="component" value="Unassembled WGS sequence"/>
</dbReference>
<reference evidence="2" key="1">
    <citation type="journal article" date="2020" name="New Phytol.">
        <title>Comparative genomics reveals dynamic genome evolution in host specialist ectomycorrhizal fungi.</title>
        <authorList>
            <person name="Lofgren L.A."/>
            <person name="Nguyen N.H."/>
            <person name="Vilgalys R."/>
            <person name="Ruytinx J."/>
            <person name="Liao H.L."/>
            <person name="Branco S."/>
            <person name="Kuo A."/>
            <person name="LaButti K."/>
            <person name="Lipzen A."/>
            <person name="Andreopoulos W."/>
            <person name="Pangilinan J."/>
            <person name="Riley R."/>
            <person name="Hundley H."/>
            <person name="Na H."/>
            <person name="Barry K."/>
            <person name="Grigoriev I.V."/>
            <person name="Stajich J.E."/>
            <person name="Kennedy P.G."/>
        </authorList>
    </citation>
    <scope>NUCLEOTIDE SEQUENCE</scope>
    <source>
        <strain evidence="2">S12</strain>
    </source>
</reference>
<accession>A0A9P7DEW7</accession>
<keyword evidence="3" id="KW-1185">Reference proteome</keyword>
<gene>
    <name evidence="2" type="ORF">HD556DRAFT_1310435</name>
</gene>
<dbReference type="EMBL" id="JABBWE010000048">
    <property type="protein sequence ID" value="KAG1790652.1"/>
    <property type="molecule type" value="Genomic_DNA"/>
</dbReference>
<dbReference type="AlphaFoldDB" id="A0A9P7DEW7"/>
<feature type="region of interest" description="Disordered" evidence="1">
    <location>
        <begin position="140"/>
        <end position="159"/>
    </location>
</feature>
<dbReference type="RefSeq" id="XP_041157606.1">
    <property type="nucleotide sequence ID" value="XM_041300410.1"/>
</dbReference>
<comment type="caution">
    <text evidence="2">The sequence shown here is derived from an EMBL/GenBank/DDBJ whole genome shotgun (WGS) entry which is preliminary data.</text>
</comment>
<evidence type="ECO:0000313" key="2">
    <source>
        <dbReference type="EMBL" id="KAG1790652.1"/>
    </source>
</evidence>
<proteinExistence type="predicted"/>